<keyword evidence="4 6" id="KW-0472">Membrane</keyword>
<gene>
    <name evidence="8" type="ORF">TSPGSL018_17816</name>
</gene>
<feature type="transmembrane region" description="Helical" evidence="6">
    <location>
        <begin position="481"/>
        <end position="504"/>
    </location>
</feature>
<dbReference type="SUPFAM" id="SSF57184">
    <property type="entry name" value="Growth factor receptor domain"/>
    <property type="match status" value="1"/>
</dbReference>
<evidence type="ECO:0000313" key="8">
    <source>
        <dbReference type="EMBL" id="JAC77395.1"/>
    </source>
</evidence>
<feature type="transmembrane region" description="Helical" evidence="6">
    <location>
        <begin position="347"/>
        <end position="366"/>
    </location>
</feature>
<dbReference type="PANTHER" id="PTHR11040:SF44">
    <property type="entry name" value="PROTEIN ZNTC-RELATED"/>
    <property type="match status" value="1"/>
</dbReference>
<feature type="compositionally biased region" description="Basic and acidic residues" evidence="5">
    <location>
        <begin position="145"/>
        <end position="168"/>
    </location>
</feature>
<keyword evidence="3 6" id="KW-1133">Transmembrane helix</keyword>
<feature type="signal peptide" evidence="7">
    <location>
        <begin position="1"/>
        <end position="21"/>
    </location>
</feature>
<dbReference type="GO" id="GO:0005385">
    <property type="term" value="F:zinc ion transmembrane transporter activity"/>
    <property type="evidence" value="ECO:0007669"/>
    <property type="project" value="TreeGrafter"/>
</dbReference>
<dbReference type="Pfam" id="PF02535">
    <property type="entry name" value="Zip"/>
    <property type="match status" value="1"/>
</dbReference>
<evidence type="ECO:0000256" key="7">
    <source>
        <dbReference type="SAM" id="SignalP"/>
    </source>
</evidence>
<dbReference type="EMBL" id="GBEZ01008118">
    <property type="protein sequence ID" value="JAC77395.1"/>
    <property type="molecule type" value="Transcribed_RNA"/>
</dbReference>
<name>A0A061S399_9CHLO</name>
<feature type="transmembrane region" description="Helical" evidence="6">
    <location>
        <begin position="416"/>
        <end position="440"/>
    </location>
</feature>
<feature type="region of interest" description="Disordered" evidence="5">
    <location>
        <begin position="143"/>
        <end position="171"/>
    </location>
</feature>
<evidence type="ECO:0000256" key="3">
    <source>
        <dbReference type="ARBA" id="ARBA00022989"/>
    </source>
</evidence>
<keyword evidence="2 6" id="KW-0812">Transmembrane</keyword>
<dbReference type="InterPro" id="IPR003689">
    <property type="entry name" value="ZIP"/>
</dbReference>
<evidence type="ECO:0000256" key="1">
    <source>
        <dbReference type="ARBA" id="ARBA00004141"/>
    </source>
</evidence>
<sequence length="529" mass="57462">MKQAIYKKLFFCLFLVCSCCAKVPDDCGEHGKLHEDHCHCEVGYIEENLLCVPNSSATQGRGTDIDGCGVYGSLHGDHCHCETGYTEDANGICVRSDAVARNLTWMDVIEHDALGHIWNLLGKGKNESLDDHDIQRALNLISGKPELHGKGSDSSVLEHSEHDHEHSHGNGSRRLLAVCSGHGHPHGSQCHCDDGYILNPEDPLQCVPETGSVNAEYFVGPDEVLHVSKGSGYLNSSDFEKALKLIASCQMDDRCALQTSAEDDSESEESTVALWMVLVATFSMLVIPLLGMAIPMAAFKYVDSEKTAVVLSLGNCLSAGLIFSLGICHIIPDTVEAMFKTGINYKLNYLLIVIGFYATLILDNVAHNSEDHFANPNKEISGDCKEEMTSEGGNGIKVVIDPSEEKWSLKAFVSKALPVLTFFVAIQFHATLECIVIGVQQNITNFWTLFAGVAIHKSFVSFAFGSKLHSARKLDRSGHHLVLWTMAILWSLLPALCLLIGHLASDGLNAVSKVVFGALAGGTFLYIGS</sequence>
<feature type="non-terminal residue" evidence="8">
    <location>
        <position position="529"/>
    </location>
</feature>
<dbReference type="AlphaFoldDB" id="A0A061S399"/>
<evidence type="ECO:0000256" key="5">
    <source>
        <dbReference type="SAM" id="MobiDB-lite"/>
    </source>
</evidence>
<dbReference type="PROSITE" id="PS51257">
    <property type="entry name" value="PROKAR_LIPOPROTEIN"/>
    <property type="match status" value="1"/>
</dbReference>
<comment type="subcellular location">
    <subcellularLocation>
        <location evidence="1">Membrane</location>
        <topology evidence="1">Multi-pass membrane protein</topology>
    </subcellularLocation>
</comment>
<evidence type="ECO:0000256" key="6">
    <source>
        <dbReference type="SAM" id="Phobius"/>
    </source>
</evidence>
<feature type="chain" id="PRO_5001610097" evidence="7">
    <location>
        <begin position="22"/>
        <end position="529"/>
    </location>
</feature>
<evidence type="ECO:0000256" key="2">
    <source>
        <dbReference type="ARBA" id="ARBA00022692"/>
    </source>
</evidence>
<dbReference type="InterPro" id="IPR009030">
    <property type="entry name" value="Growth_fac_rcpt_cys_sf"/>
</dbReference>
<evidence type="ECO:0000256" key="4">
    <source>
        <dbReference type="ARBA" id="ARBA00023136"/>
    </source>
</evidence>
<protein>
    <submittedName>
        <fullName evidence="8">Zinc permease family</fullName>
    </submittedName>
</protein>
<feature type="transmembrane region" description="Helical" evidence="6">
    <location>
        <begin position="510"/>
        <end position="528"/>
    </location>
</feature>
<feature type="transmembrane region" description="Helical" evidence="6">
    <location>
        <begin position="272"/>
        <end position="296"/>
    </location>
</feature>
<keyword evidence="7" id="KW-0732">Signal</keyword>
<feature type="transmembrane region" description="Helical" evidence="6">
    <location>
        <begin position="446"/>
        <end position="469"/>
    </location>
</feature>
<dbReference type="GO" id="GO:0016020">
    <property type="term" value="C:membrane"/>
    <property type="evidence" value="ECO:0007669"/>
    <property type="project" value="UniProtKB-SubCell"/>
</dbReference>
<dbReference type="PANTHER" id="PTHR11040">
    <property type="entry name" value="ZINC/IRON TRANSPORTER"/>
    <property type="match status" value="1"/>
</dbReference>
<accession>A0A061S399</accession>
<organism evidence="8">
    <name type="scientific">Tetraselmis sp. GSL018</name>
    <dbReference type="NCBI Taxonomy" id="582737"/>
    <lineage>
        <taxon>Eukaryota</taxon>
        <taxon>Viridiplantae</taxon>
        <taxon>Chlorophyta</taxon>
        <taxon>core chlorophytes</taxon>
        <taxon>Chlorodendrophyceae</taxon>
        <taxon>Chlorodendrales</taxon>
        <taxon>Chlorodendraceae</taxon>
        <taxon>Tetraselmis</taxon>
    </lineage>
</organism>
<proteinExistence type="predicted"/>
<reference evidence="8" key="1">
    <citation type="submission" date="2014-05" db="EMBL/GenBank/DDBJ databases">
        <title>The transcriptome of the halophilic microalga Tetraselmis sp. GSL018 isolated from the Great Salt Lake, Utah.</title>
        <authorList>
            <person name="Jinkerson R.E."/>
            <person name="D'Adamo S."/>
            <person name="Posewitz M.C."/>
        </authorList>
    </citation>
    <scope>NUCLEOTIDE SEQUENCE</scope>
    <source>
        <strain evidence="8">GSL018</strain>
    </source>
</reference>
<feature type="transmembrane region" description="Helical" evidence="6">
    <location>
        <begin position="308"/>
        <end position="332"/>
    </location>
</feature>